<dbReference type="eggNOG" id="COG1940">
    <property type="taxonomic scope" value="Bacteria"/>
</dbReference>
<dbReference type="InterPro" id="IPR036388">
    <property type="entry name" value="WH-like_DNA-bd_sf"/>
</dbReference>
<reference evidence="5 6" key="1">
    <citation type="submission" date="2013-03" db="EMBL/GenBank/DDBJ databases">
        <title>The Genome Sequence of Enterococcus columbae ATCC_51263 (PacBio/Illumina hybrid assembly).</title>
        <authorList>
            <consortium name="The Broad Institute Genomics Platform"/>
            <consortium name="The Broad Institute Genome Sequencing Center for Infectious Disease"/>
            <person name="Earl A."/>
            <person name="Russ C."/>
            <person name="Gilmore M."/>
            <person name="Surin D."/>
            <person name="Walker B."/>
            <person name="Young S."/>
            <person name="Zeng Q."/>
            <person name="Gargeya S."/>
            <person name="Fitzgerald M."/>
            <person name="Haas B."/>
            <person name="Abouelleil A."/>
            <person name="Allen A.W."/>
            <person name="Alvarado L."/>
            <person name="Arachchi H.M."/>
            <person name="Berlin A.M."/>
            <person name="Chapman S.B."/>
            <person name="Gainer-Dewar J."/>
            <person name="Goldberg J."/>
            <person name="Griggs A."/>
            <person name="Gujja S."/>
            <person name="Hansen M."/>
            <person name="Howarth C."/>
            <person name="Imamovic A."/>
            <person name="Ireland A."/>
            <person name="Larimer J."/>
            <person name="McCowan C."/>
            <person name="Murphy C."/>
            <person name="Pearson M."/>
            <person name="Poon T.W."/>
            <person name="Priest M."/>
            <person name="Roberts A."/>
            <person name="Saif S."/>
            <person name="Shea T."/>
            <person name="Sisk P."/>
            <person name="Sykes S."/>
            <person name="Wortman J."/>
            <person name="Nusbaum C."/>
            <person name="Birren B."/>
        </authorList>
    </citation>
    <scope>NUCLEOTIDE SEQUENCE [LARGE SCALE GENOMIC DNA]</scope>
    <source>
        <strain evidence="5 6">ATCC 51263</strain>
    </source>
</reference>
<evidence type="ECO:0000313" key="6">
    <source>
        <dbReference type="Proteomes" id="UP000014113"/>
    </source>
</evidence>
<dbReference type="PANTHER" id="PTHR18964:SF149">
    <property type="entry name" value="BIFUNCTIONAL UDP-N-ACETYLGLUCOSAMINE 2-EPIMERASE_N-ACETYLMANNOSAMINE KINASE"/>
    <property type="match status" value="1"/>
</dbReference>
<evidence type="ECO:0000256" key="3">
    <source>
        <dbReference type="ARBA" id="ARBA00022629"/>
    </source>
</evidence>
<comment type="caution">
    <text evidence="5">The sequence shown here is derived from an EMBL/GenBank/DDBJ whole genome shotgun (WGS) entry which is preliminary data.</text>
</comment>
<dbReference type="Proteomes" id="UP000014113">
    <property type="component" value="Unassembled WGS sequence"/>
</dbReference>
<dbReference type="SUPFAM" id="SSF46785">
    <property type="entry name" value="Winged helix' DNA-binding domain"/>
    <property type="match status" value="1"/>
</dbReference>
<evidence type="ECO:0000313" key="5">
    <source>
        <dbReference type="EMBL" id="EOW83912.1"/>
    </source>
</evidence>
<dbReference type="EMBL" id="ASWJ01000006">
    <property type="protein sequence ID" value="EOW83912.1"/>
    <property type="molecule type" value="Genomic_DNA"/>
</dbReference>
<accession>S1N4N2</accession>
<evidence type="ECO:0000256" key="2">
    <source>
        <dbReference type="ARBA" id="ARBA00006479"/>
    </source>
</evidence>
<dbReference type="InterPro" id="IPR036390">
    <property type="entry name" value="WH_DNA-bd_sf"/>
</dbReference>
<dbReference type="InterPro" id="IPR000835">
    <property type="entry name" value="HTH_MarR-typ"/>
</dbReference>
<dbReference type="PANTHER" id="PTHR18964">
    <property type="entry name" value="ROK (REPRESSOR, ORF, KINASE) FAMILY"/>
    <property type="match status" value="1"/>
</dbReference>
<sequence>MNGSKKQNQNRALILDLIYSHHPISRIDIANLTGITPATTSAITNELIKEGLVKESGEEDSIKAGRKKIFLEVAADVAYFLGIELSEKYFTFVLADNLGNIKEQQKYSLTKEEIQSCGFTKFKTVFQQLLEKCAMLPLQAVGIAVPGHYNHDKKIITNNPLWQTFDLTAIQALCPLPIYFANNVECMAIKKRIFDKEKKNDNFVYFHIGRGIKCSYMYEHALFNKNNFLLGELGHIVVDKDGSLCECGKKGCLQTFISENWLIKRAQLLFHTHQESFLKHLVDAPEKITIQTLLTAFELGDKSVQILFDQAIQALGQVILNLNLVIDIQSLYLHSELFMNQDLQSLLLNKLTIEPKLLTLPKAPAIHFENYTPFDGAVAAIALAVKQHYLHFN</sequence>
<feature type="domain" description="HTH marR-type" evidence="4">
    <location>
        <begin position="9"/>
        <end position="54"/>
    </location>
</feature>
<name>S1N4N2_9ENTE</name>
<dbReference type="OrthoDB" id="9796533at2"/>
<proteinExistence type="inferred from homology"/>
<dbReference type="RefSeq" id="WP_016183825.1">
    <property type="nucleotide sequence ID" value="NZ_JXKI01000003.1"/>
</dbReference>
<dbReference type="InterPro" id="IPR043129">
    <property type="entry name" value="ATPase_NBD"/>
</dbReference>
<dbReference type="Gene3D" id="1.10.10.10">
    <property type="entry name" value="Winged helix-like DNA-binding domain superfamily/Winged helix DNA-binding domain"/>
    <property type="match status" value="1"/>
</dbReference>
<dbReference type="Gene3D" id="3.30.420.40">
    <property type="match status" value="2"/>
</dbReference>
<evidence type="ECO:0000256" key="1">
    <source>
        <dbReference type="ARBA" id="ARBA00002486"/>
    </source>
</evidence>
<dbReference type="Pfam" id="PF00480">
    <property type="entry name" value="ROK"/>
    <property type="match status" value="1"/>
</dbReference>
<keyword evidence="6" id="KW-1185">Reference proteome</keyword>
<evidence type="ECO:0000259" key="4">
    <source>
        <dbReference type="Pfam" id="PF01047"/>
    </source>
</evidence>
<organism evidence="5 6">
    <name type="scientific">Enterococcus columbae DSM 7374 = ATCC 51263</name>
    <dbReference type="NCBI Taxonomy" id="1121865"/>
    <lineage>
        <taxon>Bacteria</taxon>
        <taxon>Bacillati</taxon>
        <taxon>Bacillota</taxon>
        <taxon>Bacilli</taxon>
        <taxon>Lactobacillales</taxon>
        <taxon>Enterococcaceae</taxon>
        <taxon>Enterococcus</taxon>
    </lineage>
</organism>
<comment type="function">
    <text evidence="1">Transcriptional repressor of xylose-utilizing enzymes.</text>
</comment>
<comment type="similarity">
    <text evidence="2">Belongs to the ROK (NagC/XylR) family.</text>
</comment>
<protein>
    <recommendedName>
        <fullName evidence="4">HTH marR-type domain-containing protein</fullName>
    </recommendedName>
</protein>
<keyword evidence="3" id="KW-0119">Carbohydrate metabolism</keyword>
<dbReference type="Pfam" id="PF01047">
    <property type="entry name" value="MarR"/>
    <property type="match status" value="1"/>
</dbReference>
<dbReference type="SUPFAM" id="SSF53067">
    <property type="entry name" value="Actin-like ATPase domain"/>
    <property type="match status" value="1"/>
</dbReference>
<dbReference type="GO" id="GO:0003700">
    <property type="term" value="F:DNA-binding transcription factor activity"/>
    <property type="evidence" value="ECO:0007669"/>
    <property type="project" value="InterPro"/>
</dbReference>
<keyword evidence="3" id="KW-0859">Xylose metabolism</keyword>
<dbReference type="STRING" id="1121865.OMW_01716"/>
<dbReference type="GO" id="GO:0042732">
    <property type="term" value="P:D-xylose metabolic process"/>
    <property type="evidence" value="ECO:0007669"/>
    <property type="project" value="UniProtKB-KW"/>
</dbReference>
<gene>
    <name evidence="5" type="ORF">I568_01359</name>
</gene>
<dbReference type="InterPro" id="IPR000600">
    <property type="entry name" value="ROK"/>
</dbReference>
<dbReference type="AlphaFoldDB" id="S1N4N2"/>
<dbReference type="PATRIC" id="fig|1121865.3.peg.1659"/>